<gene>
    <name evidence="17" type="ordered locus">CCNA_00740</name>
</gene>
<dbReference type="GO" id="GO:0008531">
    <property type="term" value="F:riboflavin kinase activity"/>
    <property type="evidence" value="ECO:0007669"/>
    <property type="project" value="UniProtKB-UniRule"/>
</dbReference>
<dbReference type="NCBIfam" id="NF004160">
    <property type="entry name" value="PRK05627.1-3"/>
    <property type="match status" value="1"/>
</dbReference>
<dbReference type="InterPro" id="IPR015864">
    <property type="entry name" value="FAD_synthase"/>
</dbReference>
<dbReference type="PhylomeDB" id="A0A0H3C659"/>
<feature type="domain" description="Riboflavin kinase" evidence="16">
    <location>
        <begin position="186"/>
        <end position="310"/>
    </location>
</feature>
<dbReference type="GO" id="GO:0003919">
    <property type="term" value="F:FMN adenylyltransferase activity"/>
    <property type="evidence" value="ECO:0007669"/>
    <property type="project" value="UniProtKB-UniRule"/>
</dbReference>
<proteinExistence type="inferred from homology"/>
<dbReference type="Pfam" id="PF06574">
    <property type="entry name" value="FAD_syn"/>
    <property type="match status" value="1"/>
</dbReference>
<keyword evidence="11 15" id="KW-0067">ATP-binding</keyword>
<dbReference type="PANTHER" id="PTHR22749:SF6">
    <property type="entry name" value="RIBOFLAVIN KINASE"/>
    <property type="match status" value="1"/>
</dbReference>
<dbReference type="Gene3D" id="3.40.50.620">
    <property type="entry name" value="HUPs"/>
    <property type="match status" value="1"/>
</dbReference>
<keyword evidence="10 15" id="KW-0274">FAD</keyword>
<dbReference type="PANTHER" id="PTHR22749">
    <property type="entry name" value="RIBOFLAVIN KINASE/FMN ADENYLYLTRANSFERASE"/>
    <property type="match status" value="1"/>
</dbReference>
<keyword evidence="8 15" id="KW-0547">Nucleotide-binding</keyword>
<reference evidence="17 18" key="1">
    <citation type="journal article" date="2010" name="J. Bacteriol.">
        <title>The genetic basis of laboratory adaptation in Caulobacter crescentus.</title>
        <authorList>
            <person name="Marks M.E."/>
            <person name="Castro-Rojas C.M."/>
            <person name="Teiling C."/>
            <person name="Du L."/>
            <person name="Kapatral V."/>
            <person name="Walunas T.L."/>
            <person name="Crosson S."/>
        </authorList>
    </citation>
    <scope>NUCLEOTIDE SEQUENCE [LARGE SCALE GENOMIC DNA]</scope>
    <source>
        <strain evidence="18">NA1000 / CB15N</strain>
    </source>
</reference>
<evidence type="ECO:0000313" key="17">
    <source>
        <dbReference type="EMBL" id="ACL94205.1"/>
    </source>
</evidence>
<dbReference type="FunFam" id="3.40.50.620:FF:000021">
    <property type="entry name" value="Riboflavin biosynthesis protein"/>
    <property type="match status" value="1"/>
</dbReference>
<evidence type="ECO:0000256" key="9">
    <source>
        <dbReference type="ARBA" id="ARBA00022777"/>
    </source>
</evidence>
<dbReference type="GO" id="GO:0009231">
    <property type="term" value="P:riboflavin biosynthetic process"/>
    <property type="evidence" value="ECO:0007669"/>
    <property type="project" value="InterPro"/>
</dbReference>
<evidence type="ECO:0000256" key="2">
    <source>
        <dbReference type="ARBA" id="ARBA00004726"/>
    </source>
</evidence>
<evidence type="ECO:0000256" key="3">
    <source>
        <dbReference type="ARBA" id="ARBA00005201"/>
    </source>
</evidence>
<dbReference type="EC" id="2.7.7.2" evidence="15"/>
<dbReference type="InterPro" id="IPR002606">
    <property type="entry name" value="Riboflavin_kinase_bac"/>
</dbReference>
<comment type="function">
    <text evidence="1">Catalyzes the phosphorylation of riboflavin to FMN followed by the adenylation of FMN to FAD.</text>
</comment>
<evidence type="ECO:0000256" key="1">
    <source>
        <dbReference type="ARBA" id="ARBA00002121"/>
    </source>
</evidence>
<dbReference type="EMBL" id="CP001340">
    <property type="protein sequence ID" value="ACL94205.1"/>
    <property type="molecule type" value="Genomic_DNA"/>
</dbReference>
<protein>
    <recommendedName>
        <fullName evidence="15">Riboflavin biosynthesis protein</fullName>
    </recommendedName>
    <domain>
        <recommendedName>
            <fullName evidence="15">Riboflavin kinase</fullName>
            <ecNumber evidence="15">2.7.1.26</ecNumber>
        </recommendedName>
        <alternativeName>
            <fullName evidence="15">Flavokinase</fullName>
        </alternativeName>
    </domain>
    <domain>
        <recommendedName>
            <fullName evidence="15">FMN adenylyltransferase</fullName>
            <ecNumber evidence="15">2.7.7.2</ecNumber>
        </recommendedName>
        <alternativeName>
            <fullName evidence="15">FAD pyrophosphorylase</fullName>
        </alternativeName>
        <alternativeName>
            <fullName evidence="15">FAD synthase</fullName>
        </alternativeName>
    </domain>
</protein>
<dbReference type="SMART" id="SM00904">
    <property type="entry name" value="Flavokinase"/>
    <property type="match status" value="1"/>
</dbReference>
<comment type="similarity">
    <text evidence="15">Belongs to the ribF family.</text>
</comment>
<dbReference type="InterPro" id="IPR023465">
    <property type="entry name" value="Riboflavin_kinase_dom_sf"/>
</dbReference>
<dbReference type="SUPFAM" id="SSF82114">
    <property type="entry name" value="Riboflavin kinase-like"/>
    <property type="match status" value="1"/>
</dbReference>
<evidence type="ECO:0000313" key="18">
    <source>
        <dbReference type="Proteomes" id="UP000001364"/>
    </source>
</evidence>
<dbReference type="RefSeq" id="WP_010918589.1">
    <property type="nucleotide sequence ID" value="NC_011916.1"/>
</dbReference>
<evidence type="ECO:0000256" key="12">
    <source>
        <dbReference type="ARBA" id="ARBA00023268"/>
    </source>
</evidence>
<dbReference type="SMR" id="A0A0H3C659"/>
<dbReference type="HOGENOM" id="CLU_048437_0_1_5"/>
<evidence type="ECO:0000256" key="13">
    <source>
        <dbReference type="ARBA" id="ARBA00047880"/>
    </source>
</evidence>
<evidence type="ECO:0000259" key="16">
    <source>
        <dbReference type="SMART" id="SM00904"/>
    </source>
</evidence>
<dbReference type="OrthoDB" id="9803667at2"/>
<keyword evidence="12" id="KW-0511">Multifunctional enzyme</keyword>
<dbReference type="RefSeq" id="YP_002516113.1">
    <property type="nucleotide sequence ID" value="NC_011916.1"/>
</dbReference>
<dbReference type="PATRIC" id="fig|565050.3.peg.729"/>
<dbReference type="UniPathway" id="UPA00276">
    <property type="reaction ID" value="UER00406"/>
</dbReference>
<dbReference type="Pfam" id="PF01687">
    <property type="entry name" value="Flavokinase"/>
    <property type="match status" value="1"/>
</dbReference>
<sequence length="313" mass="34158">MPLKTVHAWKNLPPEHRGASVALGNFDGVHRGHQQVIAQAAKAALTDKTPLGVISFDPHPRRLFRPSEPAFKLMTQGQQARALAGLGVGVFYLLPFDFEMASFSDREFVEKVLVEGLGVTHVAAGFDISFGRGRTGSPELLRTYGQEYGFTVSIAEPVAGGDGEKFSSTGVRDALRGGQPEQAAAILGRPFAIEGVVRRGQQLGRQLGFPTANVEVEDYVVPKLGVYATRTRLPDGREVPGVANLGNNPTTGLVETRLETWLFDFDEDLYGQIIETDLVAFLRPELKFDSLELMIEQIRRDEQAARAIVAPGF</sequence>
<evidence type="ECO:0000256" key="11">
    <source>
        <dbReference type="ARBA" id="ARBA00022840"/>
    </source>
</evidence>
<dbReference type="GO" id="GO:0005524">
    <property type="term" value="F:ATP binding"/>
    <property type="evidence" value="ECO:0007669"/>
    <property type="project" value="UniProtKB-UniRule"/>
</dbReference>
<comment type="pathway">
    <text evidence="2 15">Cofactor biosynthesis; FAD biosynthesis; FAD from FMN: step 1/1.</text>
</comment>
<evidence type="ECO:0000256" key="4">
    <source>
        <dbReference type="ARBA" id="ARBA00022630"/>
    </source>
</evidence>
<dbReference type="PIRSF" id="PIRSF004491">
    <property type="entry name" value="FAD_Synth"/>
    <property type="match status" value="1"/>
</dbReference>
<keyword evidence="18" id="KW-1185">Reference proteome</keyword>
<evidence type="ECO:0000256" key="6">
    <source>
        <dbReference type="ARBA" id="ARBA00022679"/>
    </source>
</evidence>
<comment type="pathway">
    <text evidence="3 15">Cofactor biosynthesis; FMN biosynthesis; FMN from riboflavin (ATP route): step 1/1.</text>
</comment>
<dbReference type="GO" id="GO:0009398">
    <property type="term" value="P:FMN biosynthetic process"/>
    <property type="evidence" value="ECO:0007669"/>
    <property type="project" value="UniProtKB-UniRule"/>
</dbReference>
<dbReference type="KEGG" id="ccs:CCNA_00740"/>
<organism evidence="17 18">
    <name type="scientific">Caulobacter vibrioides (strain NA1000 / CB15N)</name>
    <name type="common">Caulobacter crescentus</name>
    <dbReference type="NCBI Taxonomy" id="565050"/>
    <lineage>
        <taxon>Bacteria</taxon>
        <taxon>Pseudomonadati</taxon>
        <taxon>Pseudomonadota</taxon>
        <taxon>Alphaproteobacteria</taxon>
        <taxon>Caulobacterales</taxon>
        <taxon>Caulobacteraceae</taxon>
        <taxon>Caulobacter</taxon>
    </lineage>
</organism>
<evidence type="ECO:0000256" key="5">
    <source>
        <dbReference type="ARBA" id="ARBA00022643"/>
    </source>
</evidence>
<dbReference type="NCBIfam" id="TIGR00083">
    <property type="entry name" value="ribF"/>
    <property type="match status" value="1"/>
</dbReference>
<dbReference type="UniPathway" id="UPA00277">
    <property type="reaction ID" value="UER00407"/>
</dbReference>
<evidence type="ECO:0000256" key="10">
    <source>
        <dbReference type="ARBA" id="ARBA00022827"/>
    </source>
</evidence>
<keyword evidence="9 15" id="KW-0418">Kinase</keyword>
<dbReference type="AlphaFoldDB" id="A0A0H3C659"/>
<evidence type="ECO:0000256" key="8">
    <source>
        <dbReference type="ARBA" id="ARBA00022741"/>
    </source>
</evidence>
<dbReference type="CDD" id="cd02064">
    <property type="entry name" value="FAD_synthetase_N"/>
    <property type="match status" value="1"/>
</dbReference>
<dbReference type="InterPro" id="IPR023468">
    <property type="entry name" value="Riboflavin_kinase"/>
</dbReference>
<dbReference type="SUPFAM" id="SSF52374">
    <property type="entry name" value="Nucleotidylyl transferase"/>
    <property type="match status" value="1"/>
</dbReference>
<evidence type="ECO:0000256" key="14">
    <source>
        <dbReference type="ARBA" id="ARBA00049494"/>
    </source>
</evidence>
<dbReference type="EC" id="2.7.1.26" evidence="15"/>
<comment type="catalytic activity">
    <reaction evidence="13 15">
        <text>riboflavin + ATP = FMN + ADP + H(+)</text>
        <dbReference type="Rhea" id="RHEA:14357"/>
        <dbReference type="ChEBI" id="CHEBI:15378"/>
        <dbReference type="ChEBI" id="CHEBI:30616"/>
        <dbReference type="ChEBI" id="CHEBI:57986"/>
        <dbReference type="ChEBI" id="CHEBI:58210"/>
        <dbReference type="ChEBI" id="CHEBI:456216"/>
        <dbReference type="EC" id="2.7.1.26"/>
    </reaction>
</comment>
<dbReference type="InterPro" id="IPR014729">
    <property type="entry name" value="Rossmann-like_a/b/a_fold"/>
</dbReference>
<dbReference type="InterPro" id="IPR015865">
    <property type="entry name" value="Riboflavin_kinase_bac/euk"/>
</dbReference>
<keyword evidence="7 15" id="KW-0548">Nucleotidyltransferase</keyword>
<accession>A0A0H3C659</accession>
<keyword evidence="6 15" id="KW-0808">Transferase</keyword>
<comment type="catalytic activity">
    <reaction evidence="14 15">
        <text>FMN + ATP + H(+) = FAD + diphosphate</text>
        <dbReference type="Rhea" id="RHEA:17237"/>
        <dbReference type="ChEBI" id="CHEBI:15378"/>
        <dbReference type="ChEBI" id="CHEBI:30616"/>
        <dbReference type="ChEBI" id="CHEBI:33019"/>
        <dbReference type="ChEBI" id="CHEBI:57692"/>
        <dbReference type="ChEBI" id="CHEBI:58210"/>
        <dbReference type="EC" id="2.7.7.2"/>
    </reaction>
</comment>
<dbReference type="Proteomes" id="UP000001364">
    <property type="component" value="Chromosome"/>
</dbReference>
<dbReference type="GO" id="GO:0006747">
    <property type="term" value="P:FAD biosynthetic process"/>
    <property type="evidence" value="ECO:0007669"/>
    <property type="project" value="UniProtKB-UniRule"/>
</dbReference>
<name>A0A0H3C659_CAUVN</name>
<evidence type="ECO:0000256" key="15">
    <source>
        <dbReference type="PIRNR" id="PIRNR004491"/>
    </source>
</evidence>
<dbReference type="GeneID" id="7332827"/>
<dbReference type="Gene3D" id="2.40.30.30">
    <property type="entry name" value="Riboflavin kinase-like"/>
    <property type="match status" value="1"/>
</dbReference>
<keyword evidence="5 15" id="KW-0288">FMN</keyword>
<evidence type="ECO:0000256" key="7">
    <source>
        <dbReference type="ARBA" id="ARBA00022695"/>
    </source>
</evidence>
<keyword evidence="4 15" id="KW-0285">Flavoprotein</keyword>